<gene>
    <name evidence="1" type="ORF">RPERSI_LOCUS5035</name>
</gene>
<dbReference type="Proteomes" id="UP000789920">
    <property type="component" value="Unassembled WGS sequence"/>
</dbReference>
<proteinExistence type="predicted"/>
<accession>A0ACA9MBA5</accession>
<evidence type="ECO:0000313" key="2">
    <source>
        <dbReference type="Proteomes" id="UP000789920"/>
    </source>
</evidence>
<organism evidence="1 2">
    <name type="scientific">Racocetra persica</name>
    <dbReference type="NCBI Taxonomy" id="160502"/>
    <lineage>
        <taxon>Eukaryota</taxon>
        <taxon>Fungi</taxon>
        <taxon>Fungi incertae sedis</taxon>
        <taxon>Mucoromycota</taxon>
        <taxon>Glomeromycotina</taxon>
        <taxon>Glomeromycetes</taxon>
        <taxon>Diversisporales</taxon>
        <taxon>Gigasporaceae</taxon>
        <taxon>Racocetra</taxon>
    </lineage>
</organism>
<name>A0ACA9MBA5_9GLOM</name>
<protein>
    <submittedName>
        <fullName evidence="1">13155_t:CDS:1</fullName>
    </submittedName>
</protein>
<evidence type="ECO:0000313" key="1">
    <source>
        <dbReference type="EMBL" id="CAG8578364.1"/>
    </source>
</evidence>
<comment type="caution">
    <text evidence="1">The sequence shown here is derived from an EMBL/GenBank/DDBJ whole genome shotgun (WGS) entry which is preliminary data.</text>
</comment>
<reference evidence="1" key="1">
    <citation type="submission" date="2021-06" db="EMBL/GenBank/DDBJ databases">
        <authorList>
            <person name="Kallberg Y."/>
            <person name="Tangrot J."/>
            <person name="Rosling A."/>
        </authorList>
    </citation>
    <scope>NUCLEOTIDE SEQUENCE</scope>
    <source>
        <strain evidence="1">MA461A</strain>
    </source>
</reference>
<keyword evidence="2" id="KW-1185">Reference proteome</keyword>
<dbReference type="EMBL" id="CAJVQC010007369">
    <property type="protein sequence ID" value="CAG8578364.1"/>
    <property type="molecule type" value="Genomic_DNA"/>
</dbReference>
<sequence length="160" mass="18313">SDLDLTVEENFNLKTGITKEFSDLDIDEYSDAWFNEDSNLNTSDTNEDLEEVAFFTKKLCANQIIHKYPTTSEDSVVMIFNVDGWDNYMDAFNNVQYSINGSGGTTIIQNCPFFGNISVKKDKQRCQGIKYCEFSDPTYLNIVHKSVDVESDFYRKITAD</sequence>
<feature type="non-terminal residue" evidence="1">
    <location>
        <position position="1"/>
    </location>
</feature>